<dbReference type="Proteomes" id="UP001172083">
    <property type="component" value="Unassembled WGS sequence"/>
</dbReference>
<keyword evidence="2 5" id="KW-0328">Glycosyltransferase</keyword>
<gene>
    <name evidence="5" type="ORF">QQ020_06460</name>
</gene>
<evidence type="ECO:0000313" key="5">
    <source>
        <dbReference type="EMBL" id="MDN5211682.1"/>
    </source>
</evidence>
<organism evidence="5 6">
    <name type="scientific">Agaribacillus aureus</name>
    <dbReference type="NCBI Taxonomy" id="3051825"/>
    <lineage>
        <taxon>Bacteria</taxon>
        <taxon>Pseudomonadati</taxon>
        <taxon>Bacteroidota</taxon>
        <taxon>Cytophagia</taxon>
        <taxon>Cytophagales</taxon>
        <taxon>Splendidivirgaceae</taxon>
        <taxon>Agaribacillus</taxon>
    </lineage>
</organism>
<accession>A0ABT8L3S0</accession>
<proteinExistence type="inferred from homology"/>
<dbReference type="InterPro" id="IPR001173">
    <property type="entry name" value="Glyco_trans_2-like"/>
</dbReference>
<evidence type="ECO:0000256" key="2">
    <source>
        <dbReference type="ARBA" id="ARBA00022676"/>
    </source>
</evidence>
<dbReference type="RefSeq" id="WP_346757012.1">
    <property type="nucleotide sequence ID" value="NZ_JAUJEB010000001.1"/>
</dbReference>
<dbReference type="Gene3D" id="3.90.550.10">
    <property type="entry name" value="Spore Coat Polysaccharide Biosynthesis Protein SpsA, Chain A"/>
    <property type="match status" value="1"/>
</dbReference>
<dbReference type="SUPFAM" id="SSF53448">
    <property type="entry name" value="Nucleotide-diphospho-sugar transferases"/>
    <property type="match status" value="1"/>
</dbReference>
<evidence type="ECO:0000259" key="4">
    <source>
        <dbReference type="Pfam" id="PF00535"/>
    </source>
</evidence>
<dbReference type="GO" id="GO:0016757">
    <property type="term" value="F:glycosyltransferase activity"/>
    <property type="evidence" value="ECO:0007669"/>
    <property type="project" value="UniProtKB-KW"/>
</dbReference>
<dbReference type="EMBL" id="JAUJEB010000001">
    <property type="protein sequence ID" value="MDN5211682.1"/>
    <property type="molecule type" value="Genomic_DNA"/>
</dbReference>
<keyword evidence="6" id="KW-1185">Reference proteome</keyword>
<protein>
    <submittedName>
        <fullName evidence="5">Glycosyltransferase family 2 protein</fullName>
        <ecNumber evidence="5">2.4.-.-</ecNumber>
    </submittedName>
</protein>
<dbReference type="InterPro" id="IPR029044">
    <property type="entry name" value="Nucleotide-diphossugar_trans"/>
</dbReference>
<dbReference type="CDD" id="cd04186">
    <property type="entry name" value="GT_2_like_c"/>
    <property type="match status" value="1"/>
</dbReference>
<dbReference type="PANTHER" id="PTHR43179:SF12">
    <property type="entry name" value="GALACTOFURANOSYLTRANSFERASE GLFT2"/>
    <property type="match status" value="1"/>
</dbReference>
<comment type="similarity">
    <text evidence="1">Belongs to the glycosyltransferase 2 family.</text>
</comment>
<reference evidence="5" key="1">
    <citation type="submission" date="2023-06" db="EMBL/GenBank/DDBJ databases">
        <title>Genomic of Agaribacillus aureum.</title>
        <authorList>
            <person name="Wang G."/>
        </authorList>
    </citation>
    <scope>NUCLEOTIDE SEQUENCE</scope>
    <source>
        <strain evidence="5">BMA12</strain>
    </source>
</reference>
<feature type="domain" description="Glycosyltransferase 2-like" evidence="4">
    <location>
        <begin position="6"/>
        <end position="121"/>
    </location>
</feature>
<comment type="caution">
    <text evidence="5">The sequence shown here is derived from an EMBL/GenBank/DDBJ whole genome shotgun (WGS) entry which is preliminary data.</text>
</comment>
<keyword evidence="3 5" id="KW-0808">Transferase</keyword>
<sequence>MEPLISIISVNYNQSGLTCLMIESLKNCSYKNIEIIVVDNASPDDNPLLIKEQYPDINLIVSHKNLGFAGGNNLGVEVARGKHVLFLNNDTEVHPGFLEPMVKILEDDPEIGMVSPKIIYHNTDDIIQYAGAVGINMITGRGSKIGHGEKDMGQYDQSRLTDLAHGAALMIPMKVIKEVGLMPDIFFLYYEEHDWCEMVKRAGYKVMYMALATVYHKESMSVGKNSPLKSYFMARNRLMFMRRNARGIRYLLSLAFFIMISFPKKIFTHGIKLEFQLLTTYVKGVLWNFSHGNVHQSPRLLESADGDYRIIDTYEHELVSF</sequence>
<evidence type="ECO:0000256" key="1">
    <source>
        <dbReference type="ARBA" id="ARBA00006739"/>
    </source>
</evidence>
<name>A0ABT8L3S0_9BACT</name>
<dbReference type="PANTHER" id="PTHR43179">
    <property type="entry name" value="RHAMNOSYLTRANSFERASE WBBL"/>
    <property type="match status" value="1"/>
</dbReference>
<dbReference type="EC" id="2.4.-.-" evidence="5"/>
<evidence type="ECO:0000256" key="3">
    <source>
        <dbReference type="ARBA" id="ARBA00022679"/>
    </source>
</evidence>
<dbReference type="Pfam" id="PF00535">
    <property type="entry name" value="Glycos_transf_2"/>
    <property type="match status" value="1"/>
</dbReference>
<evidence type="ECO:0000313" key="6">
    <source>
        <dbReference type="Proteomes" id="UP001172083"/>
    </source>
</evidence>